<name>A0ABW3CQE6_9ACTN</name>
<dbReference type="SUPFAM" id="SSF56112">
    <property type="entry name" value="Protein kinase-like (PK-like)"/>
    <property type="match status" value="1"/>
</dbReference>
<dbReference type="InterPro" id="IPR011009">
    <property type="entry name" value="Kinase-like_dom_sf"/>
</dbReference>
<keyword evidence="2" id="KW-0723">Serine/threonine-protein kinase</keyword>
<gene>
    <name evidence="2" type="ORF">ACFQ07_31375</name>
</gene>
<dbReference type="InterPro" id="IPR000719">
    <property type="entry name" value="Prot_kinase_dom"/>
</dbReference>
<sequence length="99" mass="10331">MSEAAALLPGDPDRLGAYRVVGRLGQGGQGTVYLAENASGEKVAVKLIKGVLNDDSPARARFVAEIGAVKRVAQFCTAQVLAADVDAQRPYVVSEYVPG</sequence>
<keyword evidence="2" id="KW-0418">Kinase</keyword>
<keyword evidence="3" id="KW-1185">Reference proteome</keyword>
<dbReference type="Proteomes" id="UP001597083">
    <property type="component" value="Unassembled WGS sequence"/>
</dbReference>
<evidence type="ECO:0000259" key="1">
    <source>
        <dbReference type="PROSITE" id="PS50011"/>
    </source>
</evidence>
<protein>
    <submittedName>
        <fullName evidence="2">Serine/threonine protein kinase</fullName>
    </submittedName>
</protein>
<comment type="caution">
    <text evidence="2">The sequence shown here is derived from an EMBL/GenBank/DDBJ whole genome shotgun (WGS) entry which is preliminary data.</text>
</comment>
<accession>A0ABW3CQE6</accession>
<keyword evidence="2" id="KW-0808">Transferase</keyword>
<feature type="non-terminal residue" evidence="2">
    <location>
        <position position="99"/>
    </location>
</feature>
<evidence type="ECO:0000313" key="3">
    <source>
        <dbReference type="Proteomes" id="UP001597083"/>
    </source>
</evidence>
<dbReference type="PROSITE" id="PS50011">
    <property type="entry name" value="PROTEIN_KINASE_DOM"/>
    <property type="match status" value="1"/>
</dbReference>
<dbReference type="GO" id="GO:0004674">
    <property type="term" value="F:protein serine/threonine kinase activity"/>
    <property type="evidence" value="ECO:0007669"/>
    <property type="project" value="UniProtKB-KW"/>
</dbReference>
<evidence type="ECO:0000313" key="2">
    <source>
        <dbReference type="EMBL" id="MFD0856776.1"/>
    </source>
</evidence>
<proteinExistence type="predicted"/>
<reference evidence="3" key="1">
    <citation type="journal article" date="2019" name="Int. J. Syst. Evol. Microbiol.">
        <title>The Global Catalogue of Microorganisms (GCM) 10K type strain sequencing project: providing services to taxonomists for standard genome sequencing and annotation.</title>
        <authorList>
            <consortium name="The Broad Institute Genomics Platform"/>
            <consortium name="The Broad Institute Genome Sequencing Center for Infectious Disease"/>
            <person name="Wu L."/>
            <person name="Ma J."/>
        </authorList>
    </citation>
    <scope>NUCLEOTIDE SEQUENCE [LARGE SCALE GENOMIC DNA]</scope>
    <source>
        <strain evidence="3">JCM 31696</strain>
    </source>
</reference>
<feature type="domain" description="Protein kinase" evidence="1">
    <location>
        <begin position="18"/>
        <end position="99"/>
    </location>
</feature>
<dbReference type="Gene3D" id="3.30.200.20">
    <property type="entry name" value="Phosphorylase Kinase, domain 1"/>
    <property type="match status" value="1"/>
</dbReference>
<organism evidence="2 3">
    <name type="scientific">Actinomadura adrarensis</name>
    <dbReference type="NCBI Taxonomy" id="1819600"/>
    <lineage>
        <taxon>Bacteria</taxon>
        <taxon>Bacillati</taxon>
        <taxon>Actinomycetota</taxon>
        <taxon>Actinomycetes</taxon>
        <taxon>Streptosporangiales</taxon>
        <taxon>Thermomonosporaceae</taxon>
        <taxon>Actinomadura</taxon>
    </lineage>
</organism>
<dbReference type="EMBL" id="JBHTIR010004255">
    <property type="protein sequence ID" value="MFD0856776.1"/>
    <property type="molecule type" value="Genomic_DNA"/>
</dbReference>